<dbReference type="SUPFAM" id="SSF56487">
    <property type="entry name" value="SRCR-like"/>
    <property type="match status" value="1"/>
</dbReference>
<protein>
    <submittedName>
        <fullName evidence="11">C163A protein</fullName>
    </submittedName>
</protein>
<evidence type="ECO:0000313" key="12">
    <source>
        <dbReference type="Proteomes" id="UP000566454"/>
    </source>
</evidence>
<dbReference type="Gene3D" id="3.10.250.10">
    <property type="entry name" value="SRCR-like domain"/>
    <property type="match status" value="1"/>
</dbReference>
<dbReference type="Pfam" id="PF00530">
    <property type="entry name" value="SRCR"/>
    <property type="match status" value="1"/>
</dbReference>
<accession>A0A7K5RD55</accession>
<evidence type="ECO:0000256" key="1">
    <source>
        <dbReference type="ARBA" id="ARBA00004167"/>
    </source>
</evidence>
<evidence type="ECO:0000256" key="3">
    <source>
        <dbReference type="ARBA" id="ARBA00022729"/>
    </source>
</evidence>
<comment type="subcellular location">
    <subcellularLocation>
        <location evidence="1">Membrane</location>
        <topology evidence="1">Single-pass membrane protein</topology>
    </subcellularLocation>
</comment>
<dbReference type="PANTHER" id="PTHR19331">
    <property type="entry name" value="SCAVENGER RECEPTOR DOMAIN-CONTAINING"/>
    <property type="match status" value="1"/>
</dbReference>
<dbReference type="PRINTS" id="PR00258">
    <property type="entry name" value="SPERACTRCPTR"/>
</dbReference>
<keyword evidence="2" id="KW-0812">Transmembrane</keyword>
<name>A0A7K5RD55_9PASE</name>
<feature type="disulfide bond" evidence="9">
    <location>
        <begin position="95"/>
        <end position="105"/>
    </location>
</feature>
<evidence type="ECO:0000259" key="10">
    <source>
        <dbReference type="PROSITE" id="PS50287"/>
    </source>
</evidence>
<reference evidence="11 12" key="1">
    <citation type="submission" date="2019-09" db="EMBL/GenBank/DDBJ databases">
        <title>Bird 10,000 Genomes (B10K) Project - Family phase.</title>
        <authorList>
            <person name="Zhang G."/>
        </authorList>
    </citation>
    <scope>NUCLEOTIDE SEQUENCE [LARGE SCALE GENOMIC DNA]</scope>
    <source>
        <strain evidence="11">B10K-DU-013-18</strain>
        <tissue evidence="11">Muscle</tissue>
    </source>
</reference>
<keyword evidence="7 9" id="KW-1015">Disulfide bond</keyword>
<keyword evidence="12" id="KW-1185">Reference proteome</keyword>
<organism evidence="11 12">
    <name type="scientific">Prunella himalayana</name>
    <dbReference type="NCBI Taxonomy" id="670356"/>
    <lineage>
        <taxon>Eukaryota</taxon>
        <taxon>Metazoa</taxon>
        <taxon>Chordata</taxon>
        <taxon>Craniata</taxon>
        <taxon>Vertebrata</taxon>
        <taxon>Euteleostomi</taxon>
        <taxon>Archelosauria</taxon>
        <taxon>Archosauria</taxon>
        <taxon>Dinosauria</taxon>
        <taxon>Saurischia</taxon>
        <taxon>Theropoda</taxon>
        <taxon>Coelurosauria</taxon>
        <taxon>Aves</taxon>
        <taxon>Neognathae</taxon>
        <taxon>Neoaves</taxon>
        <taxon>Telluraves</taxon>
        <taxon>Australaves</taxon>
        <taxon>Passeriformes</taxon>
        <taxon>Passeroidea</taxon>
        <taxon>Prunellidae</taxon>
        <taxon>Prunella</taxon>
    </lineage>
</organism>
<keyword evidence="8" id="KW-0325">Glycoprotein</keyword>
<evidence type="ECO:0000256" key="6">
    <source>
        <dbReference type="ARBA" id="ARBA00023136"/>
    </source>
</evidence>
<keyword evidence="4" id="KW-0677">Repeat</keyword>
<dbReference type="FunFam" id="3.10.250.10:FF:000016">
    <property type="entry name" value="Scavenger receptor cysteine-rich protein type 12"/>
    <property type="match status" value="1"/>
</dbReference>
<dbReference type="PROSITE" id="PS00420">
    <property type="entry name" value="SRCR_1"/>
    <property type="match status" value="1"/>
</dbReference>
<dbReference type="InterPro" id="IPR036772">
    <property type="entry name" value="SRCR-like_dom_sf"/>
</dbReference>
<gene>
    <name evidence="11" type="primary">Cd163_1</name>
    <name evidence="11" type="ORF">PRUHIM_R15233</name>
</gene>
<dbReference type="AlphaFoldDB" id="A0A7K5RD55"/>
<evidence type="ECO:0000256" key="5">
    <source>
        <dbReference type="ARBA" id="ARBA00022989"/>
    </source>
</evidence>
<dbReference type="PROSITE" id="PS50287">
    <property type="entry name" value="SRCR_2"/>
    <property type="match status" value="1"/>
</dbReference>
<dbReference type="Proteomes" id="UP000566454">
    <property type="component" value="Unassembled WGS sequence"/>
</dbReference>
<evidence type="ECO:0000256" key="9">
    <source>
        <dbReference type="PROSITE-ProRule" id="PRU00196"/>
    </source>
</evidence>
<dbReference type="PANTHER" id="PTHR19331:SF487">
    <property type="entry name" value="SOLUBLE SCAVENGER RECEPTOR CYSTEINE-RICH DOMAIN-CONTAINING PROTEIN SSC5D"/>
    <property type="match status" value="1"/>
</dbReference>
<keyword evidence="3" id="KW-0732">Signal</keyword>
<comment type="caution">
    <text evidence="11">The sequence shown here is derived from an EMBL/GenBank/DDBJ whole genome shotgun (WGS) entry which is preliminary data.</text>
</comment>
<keyword evidence="5" id="KW-1133">Transmembrane helix</keyword>
<dbReference type="OrthoDB" id="536948at2759"/>
<dbReference type="SMART" id="SM00202">
    <property type="entry name" value="SR"/>
    <property type="match status" value="1"/>
</dbReference>
<evidence type="ECO:0000256" key="4">
    <source>
        <dbReference type="ARBA" id="ARBA00022737"/>
    </source>
</evidence>
<sequence length="128" mass="13265">GWGVHTCDHSEDAAVICAGSGLADLVHLRLAGGPHRCAGRLQVQHLGRWGGVCGLTWALPAARVTCRALGCGPALRAAQVSVPRDELTWVESLRCEGGEGNLLECQVQVWGAPPCPHAAVTCALPGEA</sequence>
<evidence type="ECO:0000256" key="8">
    <source>
        <dbReference type="ARBA" id="ARBA00023180"/>
    </source>
</evidence>
<evidence type="ECO:0000256" key="2">
    <source>
        <dbReference type="ARBA" id="ARBA00022692"/>
    </source>
</evidence>
<dbReference type="EMBL" id="VYZK01002622">
    <property type="protein sequence ID" value="NWT77325.1"/>
    <property type="molecule type" value="Genomic_DNA"/>
</dbReference>
<evidence type="ECO:0000256" key="7">
    <source>
        <dbReference type="ARBA" id="ARBA00023157"/>
    </source>
</evidence>
<proteinExistence type="predicted"/>
<evidence type="ECO:0000313" key="11">
    <source>
        <dbReference type="EMBL" id="NWT77325.1"/>
    </source>
</evidence>
<feature type="domain" description="SRCR" evidence="10">
    <location>
        <begin position="28"/>
        <end position="123"/>
    </location>
</feature>
<dbReference type="InterPro" id="IPR001190">
    <property type="entry name" value="SRCR"/>
</dbReference>
<dbReference type="GO" id="GO:0016020">
    <property type="term" value="C:membrane"/>
    <property type="evidence" value="ECO:0007669"/>
    <property type="project" value="UniProtKB-SubCell"/>
</dbReference>
<keyword evidence="6" id="KW-0472">Membrane</keyword>
<comment type="caution">
    <text evidence="9">Lacks conserved residue(s) required for the propagation of feature annotation.</text>
</comment>
<feature type="non-terminal residue" evidence="11">
    <location>
        <position position="128"/>
    </location>
</feature>
<feature type="non-terminal residue" evidence="11">
    <location>
        <position position="1"/>
    </location>
</feature>